<dbReference type="EMBL" id="KN831810">
    <property type="protein sequence ID" value="KIM36001.1"/>
    <property type="molecule type" value="Genomic_DNA"/>
</dbReference>
<name>A0A0C3BX19_HEBCY</name>
<dbReference type="InterPro" id="IPR013083">
    <property type="entry name" value="Znf_RING/FYVE/PHD"/>
</dbReference>
<dbReference type="Gene3D" id="3.30.40.10">
    <property type="entry name" value="Zinc/RING finger domain, C3HC4 (zinc finger)"/>
    <property type="match status" value="1"/>
</dbReference>
<evidence type="ECO:0000313" key="2">
    <source>
        <dbReference type="Proteomes" id="UP000053424"/>
    </source>
</evidence>
<dbReference type="SUPFAM" id="SSF57903">
    <property type="entry name" value="FYVE/PHD zinc finger"/>
    <property type="match status" value="1"/>
</dbReference>
<accession>A0A0C3BX19</accession>
<proteinExistence type="predicted"/>
<dbReference type="AlphaFoldDB" id="A0A0C3BX19"/>
<sequence length="573" mass="64235">MLDPDGTAADDVAPRLLRKRRLSSSQQQHLDLAIGRSLFKHTYEPVSDGDDDVFEDGGEGVVDEGEVDEVSVSTCTQAKLIPIPVYFPPMRKRNQGPARARNPLGAPAPRVKLATEVPDAPDPIPLANSIDVTPKIHIAIGRKPRTDFLDIVSEGEIVVVDNKAPRRDNWCSGCQNGGPMVICETCPRVFCKGCIQLTAKQEHFPFHCPACHYFTEQGKNGIKPYLDQEGKIIRYSGKVSVRELFSTCDMTPVAIIVIALEGMDCVDVMRTVYHHLRSYLFGNVAFVHLDFNFVKKDGIQSYTSRLNSLLALFTPSAKGETLTRFRKIAVCIMTHSTGEGMLHTGPDNKRCAMITEVFEVLFPPRLRGLLQQSIDPTLFLMACGSVVTLNDPLKEIQNFYSNGSFFKQIFAFSQERFQIAHATSFLQDLMLKCYVYNKSKVEAILHQHQSLGAHSDIFLYHERPTNEIYLCERLIWTHEGVKPVGYPVPLQCEACGSIRPWVVKAKPKEKIQSGKNFVVHMCRWPQCSSRESSGISYVLPKEIQWVKEPVSKGDDRGGWVLEKNFDVVEDGTT</sequence>
<evidence type="ECO:0000313" key="1">
    <source>
        <dbReference type="EMBL" id="KIM36001.1"/>
    </source>
</evidence>
<keyword evidence="2" id="KW-1185">Reference proteome</keyword>
<gene>
    <name evidence="1" type="ORF">M413DRAFT_32043</name>
</gene>
<reference evidence="1 2" key="1">
    <citation type="submission" date="2014-04" db="EMBL/GenBank/DDBJ databases">
        <authorList>
            <consortium name="DOE Joint Genome Institute"/>
            <person name="Kuo A."/>
            <person name="Gay G."/>
            <person name="Dore J."/>
            <person name="Kohler A."/>
            <person name="Nagy L.G."/>
            <person name="Floudas D."/>
            <person name="Copeland A."/>
            <person name="Barry K.W."/>
            <person name="Cichocki N."/>
            <person name="Veneault-Fourrey C."/>
            <person name="LaButti K."/>
            <person name="Lindquist E.A."/>
            <person name="Lipzen A."/>
            <person name="Lundell T."/>
            <person name="Morin E."/>
            <person name="Murat C."/>
            <person name="Sun H."/>
            <person name="Tunlid A."/>
            <person name="Henrissat B."/>
            <person name="Grigoriev I.V."/>
            <person name="Hibbett D.S."/>
            <person name="Martin F."/>
            <person name="Nordberg H.P."/>
            <person name="Cantor M.N."/>
            <person name="Hua S.X."/>
        </authorList>
    </citation>
    <scope>NUCLEOTIDE SEQUENCE [LARGE SCALE GENOMIC DNA]</scope>
    <source>
        <strain evidence="2">h7</strain>
    </source>
</reference>
<reference evidence="2" key="2">
    <citation type="submission" date="2015-01" db="EMBL/GenBank/DDBJ databases">
        <title>Evolutionary Origins and Diversification of the Mycorrhizal Mutualists.</title>
        <authorList>
            <consortium name="DOE Joint Genome Institute"/>
            <consortium name="Mycorrhizal Genomics Consortium"/>
            <person name="Kohler A."/>
            <person name="Kuo A."/>
            <person name="Nagy L.G."/>
            <person name="Floudas D."/>
            <person name="Copeland A."/>
            <person name="Barry K.W."/>
            <person name="Cichocki N."/>
            <person name="Veneault-Fourrey C."/>
            <person name="LaButti K."/>
            <person name="Lindquist E.A."/>
            <person name="Lipzen A."/>
            <person name="Lundell T."/>
            <person name="Morin E."/>
            <person name="Murat C."/>
            <person name="Riley R."/>
            <person name="Ohm R."/>
            <person name="Sun H."/>
            <person name="Tunlid A."/>
            <person name="Henrissat B."/>
            <person name="Grigoriev I.V."/>
            <person name="Hibbett D.S."/>
            <person name="Martin F."/>
        </authorList>
    </citation>
    <scope>NUCLEOTIDE SEQUENCE [LARGE SCALE GENOMIC DNA]</scope>
    <source>
        <strain evidence="2">h7</strain>
    </source>
</reference>
<dbReference type="STRING" id="686832.A0A0C3BX19"/>
<dbReference type="Proteomes" id="UP000053424">
    <property type="component" value="Unassembled WGS sequence"/>
</dbReference>
<dbReference type="InterPro" id="IPR011011">
    <property type="entry name" value="Znf_FYVE_PHD"/>
</dbReference>
<dbReference type="HOGENOM" id="CLU_475706_0_0_1"/>
<protein>
    <submittedName>
        <fullName evidence="1">Uncharacterized protein</fullName>
    </submittedName>
</protein>
<dbReference type="OrthoDB" id="3067692at2759"/>
<organism evidence="1 2">
    <name type="scientific">Hebeloma cylindrosporum</name>
    <dbReference type="NCBI Taxonomy" id="76867"/>
    <lineage>
        <taxon>Eukaryota</taxon>
        <taxon>Fungi</taxon>
        <taxon>Dikarya</taxon>
        <taxon>Basidiomycota</taxon>
        <taxon>Agaricomycotina</taxon>
        <taxon>Agaricomycetes</taxon>
        <taxon>Agaricomycetidae</taxon>
        <taxon>Agaricales</taxon>
        <taxon>Agaricineae</taxon>
        <taxon>Hymenogastraceae</taxon>
        <taxon>Hebeloma</taxon>
    </lineage>
</organism>